<comment type="subcellular location">
    <subcellularLocation>
        <location evidence="1">Virion</location>
    </subcellularLocation>
</comment>
<feature type="domain" description="Peptidase S74" evidence="3">
    <location>
        <begin position="951"/>
        <end position="1050"/>
    </location>
</feature>
<protein>
    <submittedName>
        <fullName evidence="4">Receptor recognition protein, Long tail, Helical sandwich, Tail fiber</fullName>
    </submittedName>
</protein>
<keyword evidence="2" id="KW-0946">Virion</keyword>
<evidence type="ECO:0000259" key="3">
    <source>
        <dbReference type="PROSITE" id="PS51688"/>
    </source>
</evidence>
<dbReference type="PROSITE" id="PS51688">
    <property type="entry name" value="ICA"/>
    <property type="match status" value="1"/>
</dbReference>
<evidence type="ECO:0000313" key="4">
    <source>
        <dbReference type="EMBL" id="DAF93055.1"/>
    </source>
</evidence>
<dbReference type="EMBL" id="BK016079">
    <property type="protein sequence ID" value="DAF93055.1"/>
    <property type="molecule type" value="Genomic_DNA"/>
</dbReference>
<sequence>MRNLSSRWKEKVKNGMDVHYLKYADITLTDGTVLNLTNADLWQNGMTFEDSVSGDSSFDIGSAIINVLTLSINNFEGQYSDYDFEGAEAVCYIGLELDDGIIEKTRICTATVVEQPEDETVSIDLTCEDNMRKFDRNYSESKLIYPATREQIVRDACEVCGVTLQTVHFDNDDYIVKARPSDDALTFRQVLQWVAQIGCQWMRCDEYGRLCVSWFDDITEEKLIINENGVLTTSSESNIVLKMSNQDETLTAENGILFENDGTLSLYAVDGKGNVSNVSSTYGFTPQHTDVVITGVLVTEYNDSVGEEPEKYMAGLKGYVLDISGNKLIQKGEGKKVASMIAEKCVGMSFRPFESECPTNISLEAGDVVIIVDRNRKVYKSFITTTTLQPGNGQKIACNAKSAAKNSSTRYSQLTQAYVEARKMIKAEKTAREKALEEFGKRMDAATGVYTTIEKQEDGSEVFYLHDKPTLAESKAVWKMTSEAWGVSTDGGKTWNGGMTVDGDTIVRILNAVGINADWINTGKLLGKFIDAKNLRVSTEDGAVTFYINEKGQVFIQPTAFFLSDNKTLDEAIADKTIEEAQKLTTLNVILSNEYQAIVTDADGNYTTFPECSTTVQVMYGAQNVTNDASYTITEDNVTGTWDEKNHKYTVTGLSADTGHVNFVVKYKTFSITKQFSMAKQKQGKQGNKGDSATTYVIETDTTVIMRTADGTYVPETVLFKNYVVSGSNKTLRKSNILVQTTTDGSTFSTIKNVNVDDGQYTLYLSTIASDVTAIRYIFRSINLGNPQLATVTIPIINDTELTEKQIFNLLTHNGTRDLLTYVDGKLYLNGTYIKGKTVAADKLNVDDLYAVAASIAQWTIKENYIQSKSGNIRLYSDGRIKIGNAVFSQSEDGDTACNIKYGLHLFCKNITDSSGFIDPSGMFAISGLASNASGSTLILYNNYVYKLSSSSKRYKKHVKNMTSSEAERLLDIPVVWFEYNEGYLASGDRFEGKPLPGFYAEDVYDAFPEGAMLNESGQVEDWNYRTMVPAMMKLIQDQQETINSLNKRIERLERGE</sequence>
<accession>A0A8S5UEY2</accession>
<reference evidence="4" key="1">
    <citation type="journal article" date="2021" name="Proc. Natl. Acad. Sci. U.S.A.">
        <title>A Catalog of Tens of Thousands of Viruses from Human Metagenomes Reveals Hidden Associations with Chronic Diseases.</title>
        <authorList>
            <person name="Tisza M.J."/>
            <person name="Buck C.B."/>
        </authorList>
    </citation>
    <scope>NUCLEOTIDE SEQUENCE</scope>
    <source>
        <strain evidence="4">CtGrV43</strain>
    </source>
</reference>
<evidence type="ECO:0000256" key="2">
    <source>
        <dbReference type="ARBA" id="ARBA00022732"/>
    </source>
</evidence>
<keyword evidence="2" id="KW-1227">Viral tail protein</keyword>
<evidence type="ECO:0000256" key="1">
    <source>
        <dbReference type="ARBA" id="ARBA00004328"/>
    </source>
</evidence>
<dbReference type="InterPro" id="IPR030392">
    <property type="entry name" value="S74_ICA"/>
</dbReference>
<proteinExistence type="predicted"/>
<name>A0A8S5UEY2_9CAUD</name>
<organism evidence="4">
    <name type="scientific">Myoviridae sp. ctGrV43</name>
    <dbReference type="NCBI Taxonomy" id="2825075"/>
    <lineage>
        <taxon>Viruses</taxon>
        <taxon>Duplodnaviria</taxon>
        <taxon>Heunggongvirae</taxon>
        <taxon>Uroviricota</taxon>
        <taxon>Caudoviricetes</taxon>
    </lineage>
</organism>
<dbReference type="GO" id="GO:0098015">
    <property type="term" value="C:virus tail"/>
    <property type="evidence" value="ECO:0007669"/>
    <property type="project" value="UniProtKB-KW"/>
</dbReference>
<keyword evidence="4" id="KW-0675">Receptor</keyword>